<dbReference type="PANTHER" id="PTHR33048">
    <property type="entry name" value="PTH11-LIKE INTEGRAL MEMBRANE PROTEIN (AFU_ORTHOLOGUE AFUA_5G11245)"/>
    <property type="match status" value="1"/>
</dbReference>
<keyword evidence="2 6" id="KW-0812">Transmembrane</keyword>
<evidence type="ECO:0000256" key="6">
    <source>
        <dbReference type="SAM" id="Phobius"/>
    </source>
</evidence>
<evidence type="ECO:0000313" key="9">
    <source>
        <dbReference type="Proteomes" id="UP001590950"/>
    </source>
</evidence>
<evidence type="ECO:0000256" key="2">
    <source>
        <dbReference type="ARBA" id="ARBA00022692"/>
    </source>
</evidence>
<comment type="subcellular location">
    <subcellularLocation>
        <location evidence="1">Membrane</location>
        <topology evidence="1">Multi-pass membrane protein</topology>
    </subcellularLocation>
</comment>
<reference evidence="8 9" key="1">
    <citation type="submission" date="2024-09" db="EMBL/GenBank/DDBJ databases">
        <title>Rethinking Asexuality: The Enigmatic Case of Functional Sexual Genes in Lepraria (Stereocaulaceae).</title>
        <authorList>
            <person name="Doellman M."/>
            <person name="Sun Y."/>
            <person name="Barcenas-Pena A."/>
            <person name="Lumbsch H.T."/>
            <person name="Grewe F."/>
        </authorList>
    </citation>
    <scope>NUCLEOTIDE SEQUENCE [LARGE SCALE GENOMIC DNA]</scope>
    <source>
        <strain evidence="8 9">Mercado 3170</strain>
    </source>
</reference>
<evidence type="ECO:0000256" key="1">
    <source>
        <dbReference type="ARBA" id="ARBA00004141"/>
    </source>
</evidence>
<evidence type="ECO:0000259" key="7">
    <source>
        <dbReference type="Pfam" id="PF20684"/>
    </source>
</evidence>
<protein>
    <recommendedName>
        <fullName evidence="7">Rhodopsin domain-containing protein</fullName>
    </recommendedName>
</protein>
<organism evidence="8 9">
    <name type="scientific">Stereocaulon virgatum</name>
    <dbReference type="NCBI Taxonomy" id="373712"/>
    <lineage>
        <taxon>Eukaryota</taxon>
        <taxon>Fungi</taxon>
        <taxon>Dikarya</taxon>
        <taxon>Ascomycota</taxon>
        <taxon>Pezizomycotina</taxon>
        <taxon>Lecanoromycetes</taxon>
        <taxon>OSLEUM clade</taxon>
        <taxon>Lecanoromycetidae</taxon>
        <taxon>Lecanorales</taxon>
        <taxon>Lecanorineae</taxon>
        <taxon>Stereocaulaceae</taxon>
        <taxon>Stereocaulon</taxon>
    </lineage>
</organism>
<comment type="similarity">
    <text evidence="5">Belongs to the SAT4 family.</text>
</comment>
<name>A0ABR4AGE9_9LECA</name>
<keyword evidence="3 6" id="KW-1133">Transmembrane helix</keyword>
<keyword evidence="4 6" id="KW-0472">Membrane</keyword>
<sequence length="375" mass="41931">MYSPYALVATGIILPILGVIAVCFRFYVRISLKHPIGVDDWLILTACILVCGMGVMQIVDTEFGELGRDGQAIDPMRNHISIKIDYAMVIIEKPAYGFIKLSVLLFYRRIFVTSTFRLINNIVIVFITLWAFSFFVAEILLCGTHPKDQWIKNPLTWHCANHSLMLLWFAITDVVGDIAVLAMPYPCIMKLQMSRRAKFSVSGIFLLGTLALAAGITRLGFVTKAFTTRSVKYDAAGRPTSGLSSPPFLWTNVEVSVAIVAACLPTLAPFIRELPSLSKIAVSFRLKCFLHPNRNRSRKIISRSVYRSRSKDDVNLATQRIHWETRHKPASTVEDNIGSLNDMEGGIGSFDDVELYTSSEAGDGRTQDTREWLKG</sequence>
<feature type="transmembrane region" description="Helical" evidence="6">
    <location>
        <begin position="199"/>
        <end position="221"/>
    </location>
</feature>
<feature type="transmembrane region" description="Helical" evidence="6">
    <location>
        <begin position="119"/>
        <end position="146"/>
    </location>
</feature>
<feature type="domain" description="Rhodopsin" evidence="7">
    <location>
        <begin position="24"/>
        <end position="272"/>
    </location>
</feature>
<comment type="caution">
    <text evidence="8">The sequence shown here is derived from an EMBL/GenBank/DDBJ whole genome shotgun (WGS) entry which is preliminary data.</text>
</comment>
<feature type="transmembrane region" description="Helical" evidence="6">
    <location>
        <begin position="166"/>
        <end position="187"/>
    </location>
</feature>
<keyword evidence="9" id="KW-1185">Reference proteome</keyword>
<evidence type="ECO:0000313" key="8">
    <source>
        <dbReference type="EMBL" id="KAL2043774.1"/>
    </source>
</evidence>
<feature type="transmembrane region" description="Helical" evidence="6">
    <location>
        <begin position="86"/>
        <end position="107"/>
    </location>
</feature>
<accession>A0ABR4AGE9</accession>
<gene>
    <name evidence="8" type="ORF">N7G274_003293</name>
</gene>
<evidence type="ECO:0000256" key="5">
    <source>
        <dbReference type="ARBA" id="ARBA00038359"/>
    </source>
</evidence>
<dbReference type="InterPro" id="IPR049326">
    <property type="entry name" value="Rhodopsin_dom_fungi"/>
</dbReference>
<dbReference type="InterPro" id="IPR052337">
    <property type="entry name" value="SAT4-like"/>
</dbReference>
<evidence type="ECO:0000256" key="4">
    <source>
        <dbReference type="ARBA" id="ARBA00023136"/>
    </source>
</evidence>
<feature type="transmembrane region" description="Helical" evidence="6">
    <location>
        <begin position="40"/>
        <end position="59"/>
    </location>
</feature>
<dbReference type="Proteomes" id="UP001590950">
    <property type="component" value="Unassembled WGS sequence"/>
</dbReference>
<evidence type="ECO:0000256" key="3">
    <source>
        <dbReference type="ARBA" id="ARBA00022989"/>
    </source>
</evidence>
<proteinExistence type="inferred from homology"/>
<dbReference type="Pfam" id="PF20684">
    <property type="entry name" value="Fung_rhodopsin"/>
    <property type="match status" value="1"/>
</dbReference>
<dbReference type="PANTHER" id="PTHR33048:SF134">
    <property type="entry name" value="INTEGRAL MEMBRANE PROTEIN"/>
    <property type="match status" value="1"/>
</dbReference>
<dbReference type="EMBL" id="JBEFKJ010000010">
    <property type="protein sequence ID" value="KAL2043774.1"/>
    <property type="molecule type" value="Genomic_DNA"/>
</dbReference>
<feature type="transmembrane region" description="Helical" evidence="6">
    <location>
        <begin position="6"/>
        <end position="28"/>
    </location>
</feature>